<sequence length="465" mass="53639">MSAMSAFMLVSTQASANFTNNKKNRKKKSKTSASASASASARSTRSSGSSTRNTVASTTISSVTESIQRKKQVYDINLDRYVDYEPTPFELSLAEYEKTIESLKTSVYYPRNVSLNDDTKSIFHLKIIEMLRHTYFEDVKYDSVVSFKLNQKNANGKYKLNYMRKIADLTESTTLENSLPGLSLNEEDDEEGSNGIGNLCDEEYGNGKISVRKQLDSVQFWNNVYQDIRFESQQASFNYFEYLPTMNQAIKFYKELIDYFLYNLHVLKAKTEGVTDPEEIIQLQQSHFIYFTEFNYEYFKIMKMEHDKMYHNCESTKDRFIIYQKLITVIISNLKRSFTVNQEHALSMWEQFFQFIFLDILSQQQHQQNNNNKKYDSLMLLQSSSALPPATSFSTPPRKLSISSKMSHHSMLSMGKSERTGSVCTAGSAFGERSPIDSSIDEFPQKEQIAKPKKMSIFKRLTRNK</sequence>
<evidence type="ECO:0000256" key="1">
    <source>
        <dbReference type="SAM" id="MobiDB-lite"/>
    </source>
</evidence>
<proteinExistence type="predicted"/>
<feature type="region of interest" description="Disordered" evidence="1">
    <location>
        <begin position="18"/>
        <end position="61"/>
    </location>
</feature>
<dbReference type="AlphaFoldDB" id="M3J3I2"/>
<accession>M3J3I2</accession>
<dbReference type="OMA" id="WNDIYQE"/>
<keyword evidence="3" id="KW-1185">Reference proteome</keyword>
<protein>
    <submittedName>
        <fullName evidence="2">Uncharacterized protein</fullName>
    </submittedName>
</protein>
<dbReference type="OrthoDB" id="4021357at2759"/>
<dbReference type="HOGENOM" id="CLU_587920_0_0_1"/>
<dbReference type="EMBL" id="AOGT01002003">
    <property type="protein sequence ID" value="EMG46458.1"/>
    <property type="molecule type" value="Genomic_DNA"/>
</dbReference>
<dbReference type="eggNOG" id="ENOG502RJNY">
    <property type="taxonomic scope" value="Eukaryota"/>
</dbReference>
<feature type="compositionally biased region" description="Low complexity" evidence="1">
    <location>
        <begin position="31"/>
        <end position="54"/>
    </location>
</feature>
<name>M3J3I2_CANMX</name>
<comment type="caution">
    <text evidence="2">The sequence shown here is derived from an EMBL/GenBank/DDBJ whole genome shotgun (WGS) entry which is preliminary data.</text>
</comment>
<reference evidence="2 3" key="1">
    <citation type="submission" date="2013-02" db="EMBL/GenBank/DDBJ databases">
        <title>Genome sequence of Candida maltosa Xu316, a potential industrial strain for xylitol and ethanol production.</title>
        <authorList>
            <person name="Yu J."/>
            <person name="Wang Q."/>
            <person name="Geng X."/>
            <person name="Bao W."/>
            <person name="He P."/>
            <person name="Cai J."/>
        </authorList>
    </citation>
    <scope>NUCLEOTIDE SEQUENCE [LARGE SCALE GENOMIC DNA]</scope>
    <source>
        <strain evidence="3">Xu316</strain>
    </source>
</reference>
<organism evidence="2 3">
    <name type="scientific">Candida maltosa (strain Xu316)</name>
    <name type="common">Yeast</name>
    <dbReference type="NCBI Taxonomy" id="1245528"/>
    <lineage>
        <taxon>Eukaryota</taxon>
        <taxon>Fungi</taxon>
        <taxon>Dikarya</taxon>
        <taxon>Ascomycota</taxon>
        <taxon>Saccharomycotina</taxon>
        <taxon>Pichiomycetes</taxon>
        <taxon>Debaryomycetaceae</taxon>
        <taxon>Candida/Lodderomyces clade</taxon>
        <taxon>Candida</taxon>
    </lineage>
</organism>
<dbReference type="Proteomes" id="UP000011777">
    <property type="component" value="Unassembled WGS sequence"/>
</dbReference>
<evidence type="ECO:0000313" key="2">
    <source>
        <dbReference type="EMBL" id="EMG46458.1"/>
    </source>
</evidence>
<gene>
    <name evidence="2" type="ORF">G210_3290</name>
</gene>
<evidence type="ECO:0000313" key="3">
    <source>
        <dbReference type="Proteomes" id="UP000011777"/>
    </source>
</evidence>